<feature type="transmembrane region" description="Helical" evidence="1">
    <location>
        <begin position="44"/>
        <end position="64"/>
    </location>
</feature>
<accession>U2YVF5</accession>
<organism evidence="2 3">
    <name type="scientific">Halarchaeum acidiphilum MH1-52-1</name>
    <dbReference type="NCBI Taxonomy" id="1261545"/>
    <lineage>
        <taxon>Archaea</taxon>
        <taxon>Methanobacteriati</taxon>
        <taxon>Methanobacteriota</taxon>
        <taxon>Stenosarchaea group</taxon>
        <taxon>Halobacteria</taxon>
        <taxon>Halobacteriales</taxon>
        <taxon>Halobacteriaceae</taxon>
    </lineage>
</organism>
<keyword evidence="1" id="KW-0472">Membrane</keyword>
<dbReference type="RefSeq" id="WP_020222539.1">
    <property type="nucleotide sequence ID" value="NZ_BANO01000264.1"/>
</dbReference>
<dbReference type="Proteomes" id="UP000016986">
    <property type="component" value="Unassembled WGS sequence"/>
</dbReference>
<sequence>MIGLDVGGVAAAAIAGMAVVTYLTRIGGFWLLGRLSLSPMVRAWLEYVPGTILVALVAPELLQSGPPGWLAGAGVVLVAWRTDSLLSAMLVGIVLNVGFRTIIQAV</sequence>
<dbReference type="eggNOG" id="arCOG06625">
    <property type="taxonomic scope" value="Archaea"/>
</dbReference>
<dbReference type="EMBL" id="BATA01000033">
    <property type="protein sequence ID" value="GAD52752.1"/>
    <property type="molecule type" value="Genomic_DNA"/>
</dbReference>
<reference evidence="2 3" key="1">
    <citation type="submission" date="2013-09" db="EMBL/GenBank/DDBJ databases">
        <title>Whole genome sequencing of Halarchaeum acidiphilum strain MH1-52-1.</title>
        <authorList>
            <person name="Shimane Y."/>
            <person name="Minegishi H."/>
            <person name="Nishi S."/>
            <person name="Echigo A."/>
            <person name="Shuto A."/>
            <person name="Konishi M."/>
            <person name="Ito T."/>
            <person name="Ohkuma M."/>
            <person name="Ohta Y."/>
            <person name="Nagano Y."/>
            <person name="Tsubouchi T."/>
            <person name="Mori K."/>
            <person name="Usui K."/>
            <person name="Kamekura M."/>
            <person name="Usami R."/>
            <person name="Takaki Y."/>
            <person name="Hatada Y."/>
        </authorList>
    </citation>
    <scope>NUCLEOTIDE SEQUENCE [LARGE SCALE GENOMIC DNA]</scope>
    <source>
        <strain evidence="2 3">JCM 16109</strain>
    </source>
</reference>
<dbReference type="InterPro" id="IPR008407">
    <property type="entry name" value="Brnchd-chn_aa_trnsp_AzlD"/>
</dbReference>
<evidence type="ECO:0008006" key="4">
    <source>
        <dbReference type="Google" id="ProtNLM"/>
    </source>
</evidence>
<keyword evidence="3" id="KW-1185">Reference proteome</keyword>
<keyword evidence="1" id="KW-0812">Transmembrane</keyword>
<keyword evidence="1" id="KW-1133">Transmembrane helix</keyword>
<proteinExistence type="predicted"/>
<evidence type="ECO:0000313" key="2">
    <source>
        <dbReference type="EMBL" id="GAD52752.1"/>
    </source>
</evidence>
<feature type="transmembrane region" description="Helical" evidence="1">
    <location>
        <begin position="84"/>
        <end position="103"/>
    </location>
</feature>
<dbReference type="Pfam" id="PF05437">
    <property type="entry name" value="AzlD"/>
    <property type="match status" value="1"/>
</dbReference>
<dbReference type="AlphaFoldDB" id="U2YVF5"/>
<gene>
    <name evidence="2" type="ORF">MBEHAL_1512</name>
</gene>
<evidence type="ECO:0000313" key="3">
    <source>
        <dbReference type="Proteomes" id="UP000016986"/>
    </source>
</evidence>
<comment type="caution">
    <text evidence="2">The sequence shown here is derived from an EMBL/GenBank/DDBJ whole genome shotgun (WGS) entry which is preliminary data.</text>
</comment>
<name>U2YVF5_9EURY</name>
<evidence type="ECO:0000256" key="1">
    <source>
        <dbReference type="SAM" id="Phobius"/>
    </source>
</evidence>
<protein>
    <recommendedName>
        <fullName evidence="4">Branched-chain amino acid transport</fullName>
    </recommendedName>
</protein>
<feature type="transmembrane region" description="Helical" evidence="1">
    <location>
        <begin position="6"/>
        <end position="32"/>
    </location>
</feature>